<dbReference type="PANTHER" id="PTHR31503:SF36">
    <property type="entry name" value="SODIUM_CALCIUM EXCHANGER MEMBRANE REGION DOMAIN-CONTAINING PROTEIN"/>
    <property type="match status" value="1"/>
</dbReference>
<name>A0ABQ8U8A5_9EUKA</name>
<feature type="region of interest" description="Disordered" evidence="7">
    <location>
        <begin position="256"/>
        <end position="291"/>
    </location>
</feature>
<feature type="transmembrane region" description="Helical" evidence="8">
    <location>
        <begin position="97"/>
        <end position="117"/>
    </location>
</feature>
<evidence type="ECO:0000256" key="5">
    <source>
        <dbReference type="ARBA" id="ARBA00023065"/>
    </source>
</evidence>
<evidence type="ECO:0000256" key="8">
    <source>
        <dbReference type="SAM" id="Phobius"/>
    </source>
</evidence>
<sequence>MGFFEDAEHCESIFFPCSDHAIGNLLLMAIYGFILSKGSGWIADGAERLIDVLPGPLVGGLILPVLGAVPDAAMIVVSTMGGSAEEIKEQVTVGVGTLAGSTIMLLTLPLFGTMWLARCDLDHKGEAIDKQCSKFTCKSMTKTGVTVTKDVPLTSLILLGSAICYLIIQVPAFIYANSPGIAGDEHYFALAASIVCFLVLAGYSVFMIFFPKYPKRILNAIRGKRHVLNVLERLSRPLLFQREVIRSGPRPVVSAETAPLLGSTNQDGTDRGRHQPRGLPAAHPADAHRPERLRHLGREWKAKAHAQKTRRDYGVAEEGRAQEADDDDDDEKPQGPLTTKQKVAIWAKALLWLGLGTATVAVFSDPMVDSISTLSHIIDSSGHVGFYISFIITPVASNASELISSLCFAKKKQRKVTSVSFSALLGAATMNNTLCLGIFLFMIFLKNIVWDFSAEVFAIIFVEVVVTVLCLWRTHRLWKGIVFLLMYPAALGLVFFLENVLHWH</sequence>
<feature type="transmembrane region" description="Helical" evidence="8">
    <location>
        <begin position="481"/>
        <end position="501"/>
    </location>
</feature>
<dbReference type="InterPro" id="IPR044880">
    <property type="entry name" value="NCX_ion-bd_dom_sf"/>
</dbReference>
<feature type="transmembrane region" description="Helical" evidence="8">
    <location>
        <begin position="456"/>
        <end position="474"/>
    </location>
</feature>
<feature type="transmembrane region" description="Helical" evidence="8">
    <location>
        <begin position="156"/>
        <end position="175"/>
    </location>
</feature>
<accession>A0ABQ8U8A5</accession>
<protein>
    <submittedName>
        <fullName evidence="10">Calcium-binding EF-hand family protein</fullName>
    </submittedName>
</protein>
<gene>
    <name evidence="10" type="ORF">PAPYR_10148</name>
</gene>
<proteinExistence type="predicted"/>
<feature type="region of interest" description="Disordered" evidence="7">
    <location>
        <begin position="303"/>
        <end position="337"/>
    </location>
</feature>
<feature type="transmembrane region" description="Helical" evidence="8">
    <location>
        <begin position="55"/>
        <end position="77"/>
    </location>
</feature>
<organism evidence="10 11">
    <name type="scientific">Paratrimastix pyriformis</name>
    <dbReference type="NCBI Taxonomy" id="342808"/>
    <lineage>
        <taxon>Eukaryota</taxon>
        <taxon>Metamonada</taxon>
        <taxon>Preaxostyla</taxon>
        <taxon>Paratrimastigidae</taxon>
        <taxon>Paratrimastix</taxon>
    </lineage>
</organism>
<evidence type="ECO:0000313" key="11">
    <source>
        <dbReference type="Proteomes" id="UP001141327"/>
    </source>
</evidence>
<dbReference type="Proteomes" id="UP001141327">
    <property type="component" value="Unassembled WGS sequence"/>
</dbReference>
<dbReference type="Gene3D" id="1.20.1420.30">
    <property type="entry name" value="NCX, central ion-binding region"/>
    <property type="match status" value="1"/>
</dbReference>
<feature type="transmembrane region" description="Helical" evidence="8">
    <location>
        <begin position="421"/>
        <end position="444"/>
    </location>
</feature>
<evidence type="ECO:0000256" key="7">
    <source>
        <dbReference type="SAM" id="MobiDB-lite"/>
    </source>
</evidence>
<evidence type="ECO:0000256" key="2">
    <source>
        <dbReference type="ARBA" id="ARBA00022448"/>
    </source>
</evidence>
<feature type="compositionally biased region" description="Basic and acidic residues" evidence="7">
    <location>
        <begin position="309"/>
        <end position="323"/>
    </location>
</feature>
<evidence type="ECO:0000256" key="1">
    <source>
        <dbReference type="ARBA" id="ARBA00004127"/>
    </source>
</evidence>
<evidence type="ECO:0000256" key="6">
    <source>
        <dbReference type="ARBA" id="ARBA00023136"/>
    </source>
</evidence>
<evidence type="ECO:0000313" key="10">
    <source>
        <dbReference type="EMBL" id="KAJ4454973.1"/>
    </source>
</evidence>
<dbReference type="InterPro" id="IPR004837">
    <property type="entry name" value="NaCa_Exmemb"/>
</dbReference>
<feature type="transmembrane region" description="Helical" evidence="8">
    <location>
        <begin position="384"/>
        <end position="409"/>
    </location>
</feature>
<keyword evidence="6 8" id="KW-0472">Membrane</keyword>
<keyword evidence="3 8" id="KW-0812">Transmembrane</keyword>
<keyword evidence="4 8" id="KW-1133">Transmembrane helix</keyword>
<comment type="subcellular location">
    <subcellularLocation>
        <location evidence="1">Endomembrane system</location>
        <topology evidence="1">Multi-pass membrane protein</topology>
    </subcellularLocation>
</comment>
<evidence type="ECO:0000256" key="4">
    <source>
        <dbReference type="ARBA" id="ARBA00022989"/>
    </source>
</evidence>
<keyword evidence="11" id="KW-1185">Reference proteome</keyword>
<feature type="transmembrane region" description="Helical" evidence="8">
    <location>
        <begin position="187"/>
        <end position="210"/>
    </location>
</feature>
<reference evidence="10" key="1">
    <citation type="journal article" date="2022" name="bioRxiv">
        <title>Genomics of Preaxostyla Flagellates Illuminates Evolutionary Transitions and the Path Towards Mitochondrial Loss.</title>
        <authorList>
            <person name="Novak L.V.F."/>
            <person name="Treitli S.C."/>
            <person name="Pyrih J."/>
            <person name="Halakuc P."/>
            <person name="Pipaliya S.V."/>
            <person name="Vacek V."/>
            <person name="Brzon O."/>
            <person name="Soukal P."/>
            <person name="Eme L."/>
            <person name="Dacks J.B."/>
            <person name="Karnkowska A."/>
            <person name="Elias M."/>
            <person name="Hampl V."/>
        </authorList>
    </citation>
    <scope>NUCLEOTIDE SEQUENCE</scope>
    <source>
        <strain evidence="10">RCP-MX</strain>
    </source>
</reference>
<dbReference type="Pfam" id="PF01699">
    <property type="entry name" value="Na_Ca_ex"/>
    <property type="match status" value="2"/>
</dbReference>
<comment type="caution">
    <text evidence="10">The sequence shown here is derived from an EMBL/GenBank/DDBJ whole genome shotgun (WGS) entry which is preliminary data.</text>
</comment>
<feature type="domain" description="Sodium/calcium exchanger membrane region" evidence="9">
    <location>
        <begin position="25"/>
        <end position="208"/>
    </location>
</feature>
<dbReference type="PANTHER" id="PTHR31503">
    <property type="entry name" value="VACUOLAR CALCIUM ION TRANSPORTER"/>
    <property type="match status" value="1"/>
</dbReference>
<dbReference type="EMBL" id="JAPMOS010000125">
    <property type="protein sequence ID" value="KAJ4454973.1"/>
    <property type="molecule type" value="Genomic_DNA"/>
</dbReference>
<evidence type="ECO:0000256" key="3">
    <source>
        <dbReference type="ARBA" id="ARBA00022692"/>
    </source>
</evidence>
<feature type="transmembrane region" description="Helical" evidence="8">
    <location>
        <begin position="21"/>
        <end position="43"/>
    </location>
</feature>
<feature type="transmembrane region" description="Helical" evidence="8">
    <location>
        <begin position="343"/>
        <end position="364"/>
    </location>
</feature>
<keyword evidence="2" id="KW-0813">Transport</keyword>
<dbReference type="InterPro" id="IPR004713">
    <property type="entry name" value="CaH_exchang"/>
</dbReference>
<keyword evidence="5" id="KW-0406">Ion transport</keyword>
<evidence type="ECO:0000259" key="9">
    <source>
        <dbReference type="Pfam" id="PF01699"/>
    </source>
</evidence>
<feature type="domain" description="Sodium/calcium exchanger membrane region" evidence="9">
    <location>
        <begin position="349"/>
        <end position="495"/>
    </location>
</feature>